<keyword evidence="2" id="KW-0663">Pyridoxal phosphate</keyword>
<dbReference type="InterPro" id="IPR051798">
    <property type="entry name" value="Class-II_PLP-Dep_Aminotrans"/>
</dbReference>
<dbReference type="SUPFAM" id="SSF53383">
    <property type="entry name" value="PLP-dependent transferases"/>
    <property type="match status" value="1"/>
</dbReference>
<protein>
    <submittedName>
        <fullName evidence="3">Bifunctional pyridoxal-dependent enzyme with beta-cystathionase and maltose regulon repressor activities</fullName>
    </submittedName>
</protein>
<evidence type="ECO:0000256" key="2">
    <source>
        <dbReference type="ARBA" id="ARBA00022898"/>
    </source>
</evidence>
<evidence type="ECO:0000256" key="1">
    <source>
        <dbReference type="ARBA" id="ARBA00001933"/>
    </source>
</evidence>
<dbReference type="RefSeq" id="WP_245256140.1">
    <property type="nucleotide sequence ID" value="NZ_DMBX01000021.1"/>
</dbReference>
<accession>A0ABS4FH17</accession>
<proteinExistence type="predicted"/>
<dbReference type="GeneID" id="95408092"/>
<evidence type="ECO:0000313" key="3">
    <source>
        <dbReference type="EMBL" id="MBP1895557.1"/>
    </source>
</evidence>
<dbReference type="InterPro" id="IPR015422">
    <property type="entry name" value="PyrdxlP-dep_Trfase_small"/>
</dbReference>
<reference evidence="3 4" key="1">
    <citation type="submission" date="2021-03" db="EMBL/GenBank/DDBJ databases">
        <title>Genomic Encyclopedia of Type Strains, Phase IV (KMG-IV): sequencing the most valuable type-strain genomes for metagenomic binning, comparative biology and taxonomic classification.</title>
        <authorList>
            <person name="Goeker M."/>
        </authorList>
    </citation>
    <scope>NUCLEOTIDE SEQUENCE [LARGE SCALE GENOMIC DNA]</scope>
    <source>
        <strain evidence="3 4">DSM 15596</strain>
    </source>
</reference>
<dbReference type="PANTHER" id="PTHR43525">
    <property type="entry name" value="PROTEIN MALY"/>
    <property type="match status" value="1"/>
</dbReference>
<dbReference type="PANTHER" id="PTHR43525:SF1">
    <property type="entry name" value="PROTEIN MALY"/>
    <property type="match status" value="1"/>
</dbReference>
<evidence type="ECO:0000313" key="4">
    <source>
        <dbReference type="Proteomes" id="UP000706926"/>
    </source>
</evidence>
<gene>
    <name evidence="3" type="ORF">J2Z18_004667</name>
</gene>
<name>A0ABS4FH17_9BACL</name>
<organism evidence="3 4">
    <name type="scientific">Paenibacillus lactis</name>
    <dbReference type="NCBI Taxonomy" id="228574"/>
    <lineage>
        <taxon>Bacteria</taxon>
        <taxon>Bacillati</taxon>
        <taxon>Bacillota</taxon>
        <taxon>Bacilli</taxon>
        <taxon>Bacillales</taxon>
        <taxon>Paenibacillaceae</taxon>
        <taxon>Paenibacillus</taxon>
    </lineage>
</organism>
<dbReference type="Proteomes" id="UP000706926">
    <property type="component" value="Unassembled WGS sequence"/>
</dbReference>
<keyword evidence="4" id="KW-1185">Reference proteome</keyword>
<dbReference type="InterPro" id="IPR015424">
    <property type="entry name" value="PyrdxlP-dep_Trfase"/>
</dbReference>
<comment type="caution">
    <text evidence="3">The sequence shown here is derived from an EMBL/GenBank/DDBJ whole genome shotgun (WGS) entry which is preliminary data.</text>
</comment>
<dbReference type="Gene3D" id="3.90.1150.10">
    <property type="entry name" value="Aspartate Aminotransferase, domain 1"/>
    <property type="match status" value="1"/>
</dbReference>
<comment type="cofactor">
    <cofactor evidence="1">
        <name>pyridoxal 5'-phosphate</name>
        <dbReference type="ChEBI" id="CHEBI:597326"/>
    </cofactor>
</comment>
<sequence length="130" mass="14559">MLQAGIHNPTFFSVPALEAAYTSCEEWLTALQGYIKDNIAFTKQYIAEHMPELKIIEPEGTYLLWIDCWAVSRRESDLVDWIQEKARVSVSYGTSFGSGGEGFIRVNIAAPRGIIQEGLARMASAYPLNR</sequence>
<dbReference type="EMBL" id="JAGGKI010000014">
    <property type="protein sequence ID" value="MBP1895557.1"/>
    <property type="molecule type" value="Genomic_DNA"/>
</dbReference>